<dbReference type="Pfam" id="PF12945">
    <property type="entry name" value="PilZNR"/>
    <property type="match status" value="1"/>
</dbReference>
<evidence type="ECO:0000313" key="3">
    <source>
        <dbReference type="EMBL" id="MCX7568960.1"/>
    </source>
</evidence>
<keyword evidence="3" id="KW-0966">Cell projection</keyword>
<dbReference type="InterPro" id="IPR009926">
    <property type="entry name" value="T3SS_YcgR_PilZN"/>
</dbReference>
<dbReference type="Gene3D" id="2.40.10.220">
    <property type="entry name" value="predicted glycosyltransferase like domains"/>
    <property type="match status" value="1"/>
</dbReference>
<name>A0ABT3X081_9BACL</name>
<dbReference type="EMBL" id="JAPMLT010000001">
    <property type="protein sequence ID" value="MCX7568960.1"/>
    <property type="molecule type" value="Genomic_DNA"/>
</dbReference>
<proteinExistence type="predicted"/>
<evidence type="ECO:0000259" key="1">
    <source>
        <dbReference type="Pfam" id="PF07238"/>
    </source>
</evidence>
<dbReference type="Proteomes" id="UP001208017">
    <property type="component" value="Unassembled WGS sequence"/>
</dbReference>
<comment type="caution">
    <text evidence="3">The sequence shown here is derived from an EMBL/GenBank/DDBJ whole genome shotgun (WGS) entry which is preliminary data.</text>
</comment>
<dbReference type="Pfam" id="PF07238">
    <property type="entry name" value="PilZ"/>
    <property type="match status" value="1"/>
</dbReference>
<feature type="domain" description="Type III secretion system flagellar brake protein YcgR PilZN" evidence="2">
    <location>
        <begin position="6"/>
        <end position="91"/>
    </location>
</feature>
<keyword evidence="3" id="KW-0969">Cilium</keyword>
<accession>A0ABT3X081</accession>
<dbReference type="RefSeq" id="WP_267150192.1">
    <property type="nucleotide sequence ID" value="NZ_JAPMLT010000001.1"/>
</dbReference>
<organism evidence="3 4">
    <name type="scientific">Tumebacillus lacus</name>
    <dbReference type="NCBI Taxonomy" id="2995335"/>
    <lineage>
        <taxon>Bacteria</taxon>
        <taxon>Bacillati</taxon>
        <taxon>Bacillota</taxon>
        <taxon>Bacilli</taxon>
        <taxon>Bacillales</taxon>
        <taxon>Alicyclobacillaceae</taxon>
        <taxon>Tumebacillus</taxon>
    </lineage>
</organism>
<evidence type="ECO:0000313" key="4">
    <source>
        <dbReference type="Proteomes" id="UP001208017"/>
    </source>
</evidence>
<reference evidence="3 4" key="1">
    <citation type="submission" date="2022-11" db="EMBL/GenBank/DDBJ databases">
        <title>Study of microbial diversity in lake waters.</title>
        <authorList>
            <person name="Zhang J."/>
        </authorList>
    </citation>
    <scope>NUCLEOTIDE SEQUENCE [LARGE SCALE GENOMIC DNA]</scope>
    <source>
        <strain evidence="3 4">DT12</strain>
    </source>
</reference>
<evidence type="ECO:0000259" key="2">
    <source>
        <dbReference type="Pfam" id="PF12945"/>
    </source>
</evidence>
<protein>
    <submittedName>
        <fullName evidence="3">Flagellar brake domain-containing protein</fullName>
    </submittedName>
</protein>
<dbReference type="InterPro" id="IPR009875">
    <property type="entry name" value="PilZ_domain"/>
</dbReference>
<feature type="domain" description="PilZ" evidence="1">
    <location>
        <begin position="100"/>
        <end position="211"/>
    </location>
</feature>
<keyword evidence="3" id="KW-0282">Flagellum</keyword>
<gene>
    <name evidence="3" type="ORF">OS242_03160</name>
</gene>
<keyword evidence="4" id="KW-1185">Reference proteome</keyword>
<sequence>MAYPVVGQSLQLEIADGEFMGRYAARVQDIEKTKLFIEMPLRQGAKVPTPLPQGHAVLVRYRAVDGAQCTFTTRVLGRDVRQIPLLALHRPRLSEIHRQQRREFLRVPISSPFDIVFMNSETKEIVSAQAHGQDISGGGFAFRVAKDLGIRAGDIVGFRVVLPHEAGPEIVGKARVIRVGQPSGEQGLKSVSLKYFEIREAERQRIVQYSFKRQIEIRDKGLD</sequence>